<keyword evidence="1" id="KW-0812">Transmembrane</keyword>
<proteinExistence type="predicted"/>
<feature type="transmembrane region" description="Helical" evidence="1">
    <location>
        <begin position="20"/>
        <end position="39"/>
    </location>
</feature>
<protein>
    <submittedName>
        <fullName evidence="2">Uncharacterized protein</fullName>
    </submittedName>
</protein>
<name>A0A0N9WB32_PSEFL</name>
<reference evidence="3" key="1">
    <citation type="submission" date="2015-09" db="EMBL/GenBank/DDBJ databases">
        <title>Whole genome sequence of Pseudomonas fluorescens FW300-N2E3.</title>
        <authorList>
            <person name="Ray J."/>
            <person name="Melnyk R."/>
            <person name="Deutschbauer A."/>
        </authorList>
    </citation>
    <scope>NUCLEOTIDE SEQUENCE [LARGE SCALE GENOMIC DNA]</scope>
    <source>
        <strain evidence="3">FW300-N2E3</strain>
    </source>
</reference>
<evidence type="ECO:0000313" key="3">
    <source>
        <dbReference type="Proteomes" id="UP000066487"/>
    </source>
</evidence>
<keyword evidence="1" id="KW-1133">Transmembrane helix</keyword>
<feature type="transmembrane region" description="Helical" evidence="1">
    <location>
        <begin position="46"/>
        <end position="67"/>
    </location>
</feature>
<sequence>MFVSGEIEGYLAVVSDSDLFGSFACMALILALTGLRAASRNSKLHCTLTFVTLMGFAVMYGIGTYFLNQPLA</sequence>
<dbReference type="EMBL" id="CP012830">
    <property type="protein sequence ID" value="ALI01288.1"/>
    <property type="molecule type" value="Genomic_DNA"/>
</dbReference>
<dbReference type="Proteomes" id="UP000066487">
    <property type="component" value="Chromosome"/>
</dbReference>
<accession>A0A0N9WB32</accession>
<evidence type="ECO:0000313" key="2">
    <source>
        <dbReference type="EMBL" id="ALI01288.1"/>
    </source>
</evidence>
<evidence type="ECO:0000256" key="1">
    <source>
        <dbReference type="SAM" id="Phobius"/>
    </source>
</evidence>
<reference evidence="2 3" key="2">
    <citation type="journal article" date="2018" name="Nature">
        <title>Mutant phenotypes for thousands of bacterial genes of unknown function.</title>
        <authorList>
            <person name="Price M.N."/>
            <person name="Wetmore K.M."/>
            <person name="Waters R.J."/>
            <person name="Callaghan M."/>
            <person name="Ray J."/>
            <person name="Liu H."/>
            <person name="Kuehl J.V."/>
            <person name="Melnyk R.A."/>
            <person name="Lamson J.S."/>
            <person name="Suh Y."/>
            <person name="Carlson H.K."/>
            <person name="Esquivel Z."/>
            <person name="Sadeeshkumar H."/>
            <person name="Chakraborty R."/>
            <person name="Zane G.M."/>
            <person name="Rubin B.E."/>
            <person name="Wall J.D."/>
            <person name="Visel A."/>
            <person name="Bristow J."/>
            <person name="Blow M.J."/>
            <person name="Arkin A.P."/>
            <person name="Deutschbauer A.M."/>
        </authorList>
    </citation>
    <scope>NUCLEOTIDE SEQUENCE [LARGE SCALE GENOMIC DNA]</scope>
    <source>
        <strain evidence="2 3">FW300-N2E3</strain>
    </source>
</reference>
<dbReference type="AlphaFoldDB" id="A0A0N9WB32"/>
<organism evidence="2 3">
    <name type="scientific">Pseudomonas fluorescens</name>
    <dbReference type="NCBI Taxonomy" id="294"/>
    <lineage>
        <taxon>Bacteria</taxon>
        <taxon>Pseudomonadati</taxon>
        <taxon>Pseudomonadota</taxon>
        <taxon>Gammaproteobacteria</taxon>
        <taxon>Pseudomonadales</taxon>
        <taxon>Pseudomonadaceae</taxon>
        <taxon>Pseudomonas</taxon>
    </lineage>
</organism>
<dbReference type="OrthoDB" id="7021193at2"/>
<keyword evidence="1" id="KW-0472">Membrane</keyword>
<gene>
    <name evidence="2" type="ORF">AO353_09485</name>
</gene>